<dbReference type="PANTHER" id="PTHR42938">
    <property type="entry name" value="FORMATE DEHYDROGENASE 1"/>
    <property type="match status" value="1"/>
</dbReference>
<evidence type="ECO:0000313" key="14">
    <source>
        <dbReference type="EMBL" id="TCL42832.1"/>
    </source>
</evidence>
<evidence type="ECO:0000256" key="11">
    <source>
        <dbReference type="ARBA" id="ARBA00048731"/>
    </source>
</evidence>
<dbReference type="Gene3D" id="3.40.50.720">
    <property type="entry name" value="NAD(P)-binding Rossmann-like Domain"/>
    <property type="match status" value="2"/>
</dbReference>
<keyword evidence="8" id="KW-0520">NAD</keyword>
<keyword evidence="15" id="KW-1185">Reference proteome</keyword>
<accession>A0A9X8UII8</accession>
<reference evidence="14 15" key="1">
    <citation type="submission" date="2019-03" db="EMBL/GenBank/DDBJ databases">
        <title>Genomic Encyclopedia of Type Strains, Phase IV (KMG-IV): sequencing the most valuable type-strain genomes for metagenomic binning, comparative biology and taxonomic classification.</title>
        <authorList>
            <person name="Goeker M."/>
        </authorList>
    </citation>
    <scope>NUCLEOTIDE SEQUENCE [LARGE SCALE GENOMIC DNA]</scope>
    <source>
        <strain evidence="14 15">DSM 100433</strain>
    </source>
</reference>
<evidence type="ECO:0000256" key="9">
    <source>
        <dbReference type="ARBA" id="ARBA00030455"/>
    </source>
</evidence>
<evidence type="ECO:0000256" key="1">
    <source>
        <dbReference type="ARBA" id="ARBA00003800"/>
    </source>
</evidence>
<dbReference type="PROSITE" id="PS00671">
    <property type="entry name" value="D_2_HYDROXYACID_DH_3"/>
    <property type="match status" value="1"/>
</dbReference>
<evidence type="ECO:0000256" key="5">
    <source>
        <dbReference type="ARBA" id="ARBA00013143"/>
    </source>
</evidence>
<dbReference type="AlphaFoldDB" id="A0A9X8UII8"/>
<dbReference type="InterPro" id="IPR029753">
    <property type="entry name" value="D-isomer_DH_CS"/>
</dbReference>
<comment type="pathway">
    <text evidence="2">Amino-acid biosynthesis; L-serine biosynthesis; L-serine from 3-phospho-D-glycerate: step 1/3.</text>
</comment>
<dbReference type="PROSITE" id="PS51671">
    <property type="entry name" value="ACT"/>
    <property type="match status" value="1"/>
</dbReference>
<dbReference type="CDD" id="cd12174">
    <property type="entry name" value="PGDH_like_3"/>
    <property type="match status" value="1"/>
</dbReference>
<evidence type="ECO:0000256" key="2">
    <source>
        <dbReference type="ARBA" id="ARBA00005216"/>
    </source>
</evidence>
<comment type="similarity">
    <text evidence="3 12">Belongs to the D-isomer specific 2-hydroxyacid dehydrogenase family.</text>
</comment>
<dbReference type="GO" id="GO:0004617">
    <property type="term" value="F:phosphoglycerate dehydrogenase activity"/>
    <property type="evidence" value="ECO:0007669"/>
    <property type="project" value="UniProtKB-EC"/>
</dbReference>
<dbReference type="InterPro" id="IPR045865">
    <property type="entry name" value="ACT-like_dom_sf"/>
</dbReference>
<gene>
    <name evidence="14" type="ORF">EDD78_108147</name>
</gene>
<protein>
    <recommendedName>
        <fullName evidence="6">D-3-phosphoglycerate dehydrogenase</fullName>
        <ecNumber evidence="4">1.1.1.399</ecNumber>
        <ecNumber evidence="5">1.1.1.95</ecNumber>
    </recommendedName>
    <alternativeName>
        <fullName evidence="9">2-oxoglutarate reductase</fullName>
    </alternativeName>
</protein>
<organism evidence="14 15">
    <name type="scientific">Harryflintia acetispora</name>
    <dbReference type="NCBI Taxonomy" id="1849041"/>
    <lineage>
        <taxon>Bacteria</taxon>
        <taxon>Bacillati</taxon>
        <taxon>Bacillota</taxon>
        <taxon>Clostridia</taxon>
        <taxon>Eubacteriales</taxon>
        <taxon>Oscillospiraceae</taxon>
        <taxon>Harryflintia</taxon>
    </lineage>
</organism>
<comment type="caution">
    <text evidence="14">The sequence shown here is derived from an EMBL/GenBank/DDBJ whole genome shotgun (WGS) entry which is preliminary data.</text>
</comment>
<dbReference type="SUPFAM" id="SSF51735">
    <property type="entry name" value="NAD(P)-binding Rossmann-fold domains"/>
    <property type="match status" value="1"/>
</dbReference>
<dbReference type="GO" id="GO:0051287">
    <property type="term" value="F:NAD binding"/>
    <property type="evidence" value="ECO:0007669"/>
    <property type="project" value="InterPro"/>
</dbReference>
<dbReference type="EMBL" id="SLUK01000008">
    <property type="protein sequence ID" value="TCL42832.1"/>
    <property type="molecule type" value="Genomic_DNA"/>
</dbReference>
<feature type="domain" description="ACT" evidence="13">
    <location>
        <begin position="319"/>
        <end position="387"/>
    </location>
</feature>
<dbReference type="CDD" id="cd04901">
    <property type="entry name" value="ACT_3PGDH"/>
    <property type="match status" value="1"/>
</dbReference>
<dbReference type="InterPro" id="IPR006140">
    <property type="entry name" value="D-isomer_DH_NAD-bd"/>
</dbReference>
<dbReference type="EC" id="1.1.1.95" evidence="5"/>
<comment type="catalytic activity">
    <reaction evidence="11">
        <text>(2R)-3-phosphoglycerate + NAD(+) = 3-phosphooxypyruvate + NADH + H(+)</text>
        <dbReference type="Rhea" id="RHEA:12641"/>
        <dbReference type="ChEBI" id="CHEBI:15378"/>
        <dbReference type="ChEBI" id="CHEBI:18110"/>
        <dbReference type="ChEBI" id="CHEBI:57540"/>
        <dbReference type="ChEBI" id="CHEBI:57945"/>
        <dbReference type="ChEBI" id="CHEBI:58272"/>
        <dbReference type="EC" id="1.1.1.95"/>
    </reaction>
</comment>
<name>A0A9X8UII8_9FIRM</name>
<evidence type="ECO:0000313" key="15">
    <source>
        <dbReference type="Proteomes" id="UP000294682"/>
    </source>
</evidence>
<comment type="function">
    <text evidence="1">Catalyzes the reversible oxidation of 3-phospho-D-glycerate to 3-phosphonooxypyruvate, the first step of the phosphorylated L-serine biosynthesis pathway. Also catalyzes the reversible oxidation of 2-hydroxyglutarate to 2-oxoglutarate.</text>
</comment>
<dbReference type="PROSITE" id="PS00670">
    <property type="entry name" value="D_2_HYDROXYACID_DH_2"/>
    <property type="match status" value="1"/>
</dbReference>
<dbReference type="Pfam" id="PF00389">
    <property type="entry name" value="2-Hacid_dh"/>
    <property type="match status" value="1"/>
</dbReference>
<comment type="catalytic activity">
    <reaction evidence="10">
        <text>(R)-2-hydroxyglutarate + NAD(+) = 2-oxoglutarate + NADH + H(+)</text>
        <dbReference type="Rhea" id="RHEA:49612"/>
        <dbReference type="ChEBI" id="CHEBI:15378"/>
        <dbReference type="ChEBI" id="CHEBI:15801"/>
        <dbReference type="ChEBI" id="CHEBI:16810"/>
        <dbReference type="ChEBI" id="CHEBI:57540"/>
        <dbReference type="ChEBI" id="CHEBI:57945"/>
        <dbReference type="EC" id="1.1.1.399"/>
    </reaction>
</comment>
<dbReference type="InterPro" id="IPR002912">
    <property type="entry name" value="ACT_dom"/>
</dbReference>
<dbReference type="Proteomes" id="UP000294682">
    <property type="component" value="Unassembled WGS sequence"/>
</dbReference>
<sequence>MYQIKLLNKISPSGLDVFPKGQYSYAEEAQSPDAIMVRSASLHEYEFEPSIKAVARAGAGVNNIPIDRCSELGIAVFNTPGANANAVKELVVAGLLLSARKVVPAIEWLSTIKDEGDAVPGLVEKGKGKFAGPELKGKKLGVIGLGAIGVMVANIARHFEMEVYGYDPYMSVSAAWAISRSINHASSVKEIFETCDFITLHVPQTPETKGMINTESISTMKHGVRILNFARGGLVVNADILAAIDEGKVACYVTDFPSAELIGQKNVVVIPHLGASTPESEDNCATMAAEELREYLENGNIKNSVNLPSLSMERSGKVRLGVIHRNVPNMISQVTQTLSDAHINIGNMTNKSRGDYAYTLVDADSDLPAGLIDTMQKIEGVIRVTIY</sequence>
<dbReference type="Gene3D" id="3.30.70.260">
    <property type="match status" value="1"/>
</dbReference>
<dbReference type="RefSeq" id="WP_079699854.1">
    <property type="nucleotide sequence ID" value="NZ_JADNAH010000091.1"/>
</dbReference>
<evidence type="ECO:0000259" key="13">
    <source>
        <dbReference type="PROSITE" id="PS51671"/>
    </source>
</evidence>
<dbReference type="OrthoDB" id="9805416at2"/>
<dbReference type="PROSITE" id="PS00065">
    <property type="entry name" value="D_2_HYDROXYACID_DH_1"/>
    <property type="match status" value="1"/>
</dbReference>
<dbReference type="InterPro" id="IPR029752">
    <property type="entry name" value="D-isomer_DH_CS1"/>
</dbReference>
<dbReference type="PANTHER" id="PTHR42938:SF47">
    <property type="entry name" value="HYDROXYPYRUVATE REDUCTASE"/>
    <property type="match status" value="1"/>
</dbReference>
<evidence type="ECO:0000256" key="4">
    <source>
        <dbReference type="ARBA" id="ARBA00013001"/>
    </source>
</evidence>
<keyword evidence="7 12" id="KW-0560">Oxidoreductase</keyword>
<dbReference type="SUPFAM" id="SSF55021">
    <property type="entry name" value="ACT-like"/>
    <property type="match status" value="1"/>
</dbReference>
<dbReference type="EC" id="1.1.1.399" evidence="4"/>
<dbReference type="InterPro" id="IPR036291">
    <property type="entry name" value="NAD(P)-bd_dom_sf"/>
</dbReference>
<evidence type="ECO:0000256" key="8">
    <source>
        <dbReference type="ARBA" id="ARBA00023027"/>
    </source>
</evidence>
<evidence type="ECO:0000256" key="10">
    <source>
        <dbReference type="ARBA" id="ARBA00048126"/>
    </source>
</evidence>
<evidence type="ECO:0000256" key="7">
    <source>
        <dbReference type="ARBA" id="ARBA00023002"/>
    </source>
</evidence>
<dbReference type="Pfam" id="PF02826">
    <property type="entry name" value="2-Hacid_dh_C"/>
    <property type="match status" value="1"/>
</dbReference>
<evidence type="ECO:0000256" key="12">
    <source>
        <dbReference type="RuleBase" id="RU003719"/>
    </source>
</evidence>
<evidence type="ECO:0000256" key="3">
    <source>
        <dbReference type="ARBA" id="ARBA00005854"/>
    </source>
</evidence>
<dbReference type="SUPFAM" id="SSF52283">
    <property type="entry name" value="Formate/glycerate dehydrogenase catalytic domain-like"/>
    <property type="match status" value="1"/>
</dbReference>
<evidence type="ECO:0000256" key="6">
    <source>
        <dbReference type="ARBA" id="ARBA00021582"/>
    </source>
</evidence>
<dbReference type="InterPro" id="IPR006139">
    <property type="entry name" value="D-isomer_2_OHA_DH_cat_dom"/>
</dbReference>
<proteinExistence type="inferred from homology"/>